<comment type="subcellular location">
    <subcellularLocation>
        <location evidence="4">Secreted</location>
    </subcellularLocation>
    <subcellularLocation>
        <location evidence="4">Bacterial flagellum</location>
    </subcellularLocation>
</comment>
<dbReference type="Pfam" id="PF00700">
    <property type="entry name" value="Flagellin_C"/>
    <property type="match status" value="1"/>
</dbReference>
<evidence type="ECO:0000256" key="4">
    <source>
        <dbReference type="RuleBase" id="RU362073"/>
    </source>
</evidence>
<evidence type="ECO:0000256" key="2">
    <source>
        <dbReference type="ARBA" id="ARBA00022525"/>
    </source>
</evidence>
<name>A0ABP7NU29_9GAMM</name>
<dbReference type="EMBL" id="BAABBO010000005">
    <property type="protein sequence ID" value="GAA3954105.1"/>
    <property type="molecule type" value="Genomic_DNA"/>
</dbReference>
<keyword evidence="2 4" id="KW-0964">Secreted</keyword>
<organism evidence="7 8">
    <name type="scientific">Allohahella marinimesophila</name>
    <dbReference type="NCBI Taxonomy" id="1054972"/>
    <lineage>
        <taxon>Bacteria</taxon>
        <taxon>Pseudomonadati</taxon>
        <taxon>Pseudomonadota</taxon>
        <taxon>Gammaproteobacteria</taxon>
        <taxon>Oceanospirillales</taxon>
        <taxon>Hahellaceae</taxon>
        <taxon>Allohahella</taxon>
    </lineage>
</organism>
<evidence type="ECO:0000259" key="6">
    <source>
        <dbReference type="Pfam" id="PF00700"/>
    </source>
</evidence>
<sequence>MPSIVNTNIASLNAQRNLNQTQRASDTALQRLSSGLRINSAKDDAAGLAISTRFDSQIRGTNVAIRNAGDGISLAQTAEGAMDSINTSLQRIRELSLQSANDTNSAIDRQALQEEVSQLVSEIENVAKTTSFNGKNLLDGSFSSAQFQTGANVGDTVKVSIGKLDQDSLGTALTAGLSSNVSKTGLTTGDDALVAGDLVINGVAIAASAAASDTASTAKQSSSAISKAAAINAVSAQTGVTATANANTVEGTTVANSAAAIGTAINVTVNGVAIALTKSGTGDAEVDLAGVADALNAKTGATGVSAAVVKTDGGARIDLTAEDGRNIQLTAASSDANTFGLAAAGTTATTFVGDYTLQSNDGSDIKLSTTTGDIDNAGFEVGTFSGSQGGVVGDNVATGALAAGDVTINGVSVGVSKASDDTSSTLLAESSGIAKAAAINRISEQTGVTAKANVNTVNSAAIGTTGGAMAFSINGTAITGSTVASDQGANQTSLIDAINAKSGQTGVTAEALEGDKLSLVAADGRNITITGTGGDSGFAAAITAGTQFGSVSLQSAGQFEIGTQTGANDKAGLSVGKFGGAESGTKLSDIDISTVEGANKAIKAVDNAVQTISSKRAELGAIQNRFTATISNLESRSENLSAANSRIKDADFAKETAELSRTQVLQQAGISILAQANARPQQALSLLG</sequence>
<evidence type="ECO:0000256" key="3">
    <source>
        <dbReference type="ARBA" id="ARBA00023143"/>
    </source>
</evidence>
<dbReference type="RefSeq" id="WP_344804144.1">
    <property type="nucleotide sequence ID" value="NZ_BAABBO010000005.1"/>
</dbReference>
<protein>
    <recommendedName>
        <fullName evidence="4">Flagellin</fullName>
    </recommendedName>
</protein>
<dbReference type="Gene3D" id="2.60.40.4390">
    <property type="match status" value="1"/>
</dbReference>
<evidence type="ECO:0000313" key="7">
    <source>
        <dbReference type="EMBL" id="GAA3954105.1"/>
    </source>
</evidence>
<evidence type="ECO:0000256" key="1">
    <source>
        <dbReference type="ARBA" id="ARBA00005709"/>
    </source>
</evidence>
<dbReference type="InterPro" id="IPR046358">
    <property type="entry name" value="Flagellin_C"/>
</dbReference>
<dbReference type="Pfam" id="PF00669">
    <property type="entry name" value="Flagellin_N"/>
    <property type="match status" value="1"/>
</dbReference>
<dbReference type="Proteomes" id="UP001501337">
    <property type="component" value="Unassembled WGS sequence"/>
</dbReference>
<dbReference type="Gene3D" id="6.10.10.10">
    <property type="entry name" value="Flagellar export chaperone, C-terminal domain"/>
    <property type="match status" value="1"/>
</dbReference>
<dbReference type="InterPro" id="IPR001029">
    <property type="entry name" value="Flagellin_N"/>
</dbReference>
<feature type="domain" description="Flagellin N-terminal" evidence="5">
    <location>
        <begin position="5"/>
        <end position="142"/>
    </location>
</feature>
<dbReference type="InterPro" id="IPR001492">
    <property type="entry name" value="Flagellin"/>
</dbReference>
<dbReference type="Gene3D" id="6.10.280.190">
    <property type="match status" value="1"/>
</dbReference>
<dbReference type="PANTHER" id="PTHR42792:SF2">
    <property type="entry name" value="FLAGELLIN"/>
    <property type="match status" value="1"/>
</dbReference>
<comment type="caution">
    <text evidence="7">The sequence shown here is derived from an EMBL/GenBank/DDBJ whole genome shotgun (WGS) entry which is preliminary data.</text>
</comment>
<feature type="domain" description="Flagellin C-terminal" evidence="6">
    <location>
        <begin position="602"/>
        <end position="687"/>
    </location>
</feature>
<dbReference type="Gene3D" id="1.20.1330.10">
    <property type="entry name" value="f41 fragment of flagellin, N-terminal domain"/>
    <property type="match status" value="2"/>
</dbReference>
<reference evidence="8" key="1">
    <citation type="journal article" date="2019" name="Int. J. Syst. Evol. Microbiol.">
        <title>The Global Catalogue of Microorganisms (GCM) 10K type strain sequencing project: providing services to taxonomists for standard genome sequencing and annotation.</title>
        <authorList>
            <consortium name="The Broad Institute Genomics Platform"/>
            <consortium name="The Broad Institute Genome Sequencing Center for Infectious Disease"/>
            <person name="Wu L."/>
            <person name="Ma J."/>
        </authorList>
    </citation>
    <scope>NUCLEOTIDE SEQUENCE [LARGE SCALE GENOMIC DNA]</scope>
    <source>
        <strain evidence="8">JCM 17555</strain>
    </source>
</reference>
<dbReference type="SUPFAM" id="SSF64518">
    <property type="entry name" value="Phase 1 flagellin"/>
    <property type="match status" value="2"/>
</dbReference>
<evidence type="ECO:0000259" key="5">
    <source>
        <dbReference type="Pfam" id="PF00669"/>
    </source>
</evidence>
<dbReference type="PANTHER" id="PTHR42792">
    <property type="entry name" value="FLAGELLIN"/>
    <property type="match status" value="1"/>
</dbReference>
<dbReference type="PRINTS" id="PR00207">
    <property type="entry name" value="FLAGELLIN"/>
</dbReference>
<dbReference type="Gene3D" id="3.30.70.2120">
    <property type="match status" value="1"/>
</dbReference>
<keyword evidence="3 4" id="KW-0975">Bacterial flagellum</keyword>
<comment type="function">
    <text evidence="4">Flagellin is the subunit protein which polymerizes to form the filaments of bacterial flagella.</text>
</comment>
<accession>A0ABP7NU29</accession>
<gene>
    <name evidence="7" type="ORF">GCM10022278_11080</name>
</gene>
<dbReference type="InterPro" id="IPR042187">
    <property type="entry name" value="Flagellin_C_sub2"/>
</dbReference>
<evidence type="ECO:0000313" key="8">
    <source>
        <dbReference type="Proteomes" id="UP001501337"/>
    </source>
</evidence>
<comment type="similarity">
    <text evidence="1 4">Belongs to the bacterial flagellin family.</text>
</comment>
<proteinExistence type="inferred from homology"/>
<dbReference type="InterPro" id="IPR010810">
    <property type="entry name" value="Flagellin_hook_IN_motif"/>
</dbReference>
<keyword evidence="8" id="KW-1185">Reference proteome</keyword>
<dbReference type="Pfam" id="PF07196">
    <property type="entry name" value="Flagellin_IN"/>
    <property type="match status" value="1"/>
</dbReference>